<reference evidence="1 2" key="1">
    <citation type="submission" date="2021-06" db="EMBL/GenBank/DDBJ databases">
        <authorList>
            <person name="Kallberg Y."/>
            <person name="Tangrot J."/>
            <person name="Rosling A."/>
        </authorList>
    </citation>
    <scope>NUCLEOTIDE SEQUENCE [LARGE SCALE GENOMIC DNA]</scope>
    <source>
        <strain evidence="1 2">120-4 pot B 10/14</strain>
    </source>
</reference>
<organism evidence="1 2">
    <name type="scientific">Gigaspora margarita</name>
    <dbReference type="NCBI Taxonomy" id="4874"/>
    <lineage>
        <taxon>Eukaryota</taxon>
        <taxon>Fungi</taxon>
        <taxon>Fungi incertae sedis</taxon>
        <taxon>Mucoromycota</taxon>
        <taxon>Glomeromycotina</taxon>
        <taxon>Glomeromycetes</taxon>
        <taxon>Diversisporales</taxon>
        <taxon>Gigasporaceae</taxon>
        <taxon>Gigaspora</taxon>
    </lineage>
</organism>
<feature type="non-terminal residue" evidence="1">
    <location>
        <position position="130"/>
    </location>
</feature>
<evidence type="ECO:0000313" key="2">
    <source>
        <dbReference type="Proteomes" id="UP000789901"/>
    </source>
</evidence>
<evidence type="ECO:0000313" key="1">
    <source>
        <dbReference type="EMBL" id="CAG8847879.1"/>
    </source>
</evidence>
<feature type="non-terminal residue" evidence="1">
    <location>
        <position position="1"/>
    </location>
</feature>
<sequence>MIPPCPRYKKDDFKKTRDRNAHLNQKHKCPIKNITSISTTNPILIPQIDSEADDDTKHQISDSFLDHVSDSSGLSNKNTMDLDKYLFREEFEYLKALDLIKKDTVLDIGINFTQIRVSDPKRPHDNFKLL</sequence>
<gene>
    <name evidence="1" type="ORF">GMARGA_LOCUS38895</name>
</gene>
<accession>A0ABN7X6V6</accession>
<comment type="caution">
    <text evidence="1">The sequence shown here is derived from an EMBL/GenBank/DDBJ whole genome shotgun (WGS) entry which is preliminary data.</text>
</comment>
<dbReference type="Proteomes" id="UP000789901">
    <property type="component" value="Unassembled WGS sequence"/>
</dbReference>
<keyword evidence="2" id="KW-1185">Reference proteome</keyword>
<name>A0ABN7X6V6_GIGMA</name>
<dbReference type="EMBL" id="CAJVQB010089681">
    <property type="protein sequence ID" value="CAG8847879.1"/>
    <property type="molecule type" value="Genomic_DNA"/>
</dbReference>
<protein>
    <submittedName>
        <fullName evidence="1">28258_t:CDS:1</fullName>
    </submittedName>
</protein>
<proteinExistence type="predicted"/>